<dbReference type="Gene3D" id="3.90.420.10">
    <property type="entry name" value="Oxidoreductase, molybdopterin-binding domain"/>
    <property type="match status" value="1"/>
</dbReference>
<dbReference type="Proteomes" id="UP001204061">
    <property type="component" value="Unassembled WGS sequence"/>
</dbReference>
<keyword evidence="14" id="KW-1185">Reference proteome</keyword>
<keyword evidence="1" id="KW-0732">Signal</keyword>
<evidence type="ECO:0000313" key="6">
    <source>
        <dbReference type="EMBL" id="RKJ91494.1"/>
    </source>
</evidence>
<sequence>MKAGLYIAPLLAALCGTAYAAPSPDSAVLKVEGAISSPTHQALALWDSAMLDQLPVHEIKTHTPWYDEAKTFRGPLLQDVLAKVGATGKQLTITALNDYSVQVPTSDAEQYRVILARTINGKPLSVRDKGPLFLVYPFDQYPELQNKLYYGRAIWQISAIKVE</sequence>
<dbReference type="Proteomes" id="UP000281725">
    <property type="component" value="Unassembled WGS sequence"/>
</dbReference>
<feature type="domain" description="Oxidoreductase molybdopterin-binding" evidence="2">
    <location>
        <begin position="70"/>
        <end position="137"/>
    </location>
</feature>
<reference evidence="7 13" key="5">
    <citation type="submission" date="2019-04" db="EMBL/GenBank/DDBJ databases">
        <title>Comparative genomics of Aeromonas veronii strains pathogenic to fish.</title>
        <authorList>
            <person name="Cascarano M.C."/>
            <person name="Smyrli M."/>
            <person name="Katharios P."/>
        </authorList>
    </citation>
    <scope>NUCLEOTIDE SEQUENCE [LARGE SCALE GENOMIC DNA]</scope>
    <source>
        <strain evidence="7 13">XU1</strain>
    </source>
</reference>
<dbReference type="GeneID" id="60844079"/>
<dbReference type="Proteomes" id="UP000439123">
    <property type="component" value="Unassembled WGS sequence"/>
</dbReference>
<dbReference type="Proteomes" id="UP000323129">
    <property type="component" value="Unassembled WGS sequence"/>
</dbReference>
<evidence type="ECO:0000313" key="13">
    <source>
        <dbReference type="Proteomes" id="UP000309618"/>
    </source>
</evidence>
<dbReference type="RefSeq" id="WP_005351410.1">
    <property type="nucleotide sequence ID" value="NZ_AP027933.1"/>
</dbReference>
<evidence type="ECO:0000313" key="12">
    <source>
        <dbReference type="Proteomes" id="UP000281725"/>
    </source>
</evidence>
<dbReference type="OMA" id="YMRIRDK"/>
<dbReference type="EMBL" id="SSUX01000026">
    <property type="protein sequence ID" value="THJ38644.1"/>
    <property type="molecule type" value="Genomic_DNA"/>
</dbReference>
<evidence type="ECO:0000313" key="10">
    <source>
        <dbReference type="Proteomes" id="UP000076809"/>
    </source>
</evidence>
<dbReference type="KEGG" id="avo:AMS64_10500"/>
<dbReference type="OrthoDB" id="9798763at2"/>
<evidence type="ECO:0000313" key="7">
    <source>
        <dbReference type="EMBL" id="THJ38644.1"/>
    </source>
</evidence>
<dbReference type="EMBL" id="CABWLC010000009">
    <property type="protein sequence ID" value="VXA84492.1"/>
    <property type="molecule type" value="Genomic_DNA"/>
</dbReference>
<evidence type="ECO:0000313" key="5">
    <source>
        <dbReference type="EMBL" id="PTH81481.1"/>
    </source>
</evidence>
<organism evidence="9 15">
    <name type="scientific">Aeromonas veronii</name>
    <dbReference type="NCBI Taxonomy" id="654"/>
    <lineage>
        <taxon>Bacteria</taxon>
        <taxon>Pseudomonadati</taxon>
        <taxon>Pseudomonadota</taxon>
        <taxon>Gammaproteobacteria</taxon>
        <taxon>Aeromonadales</taxon>
        <taxon>Aeromonadaceae</taxon>
        <taxon>Aeromonas</taxon>
    </lineage>
</organism>
<accession>A0A0T6RKG3</accession>
<dbReference type="InterPro" id="IPR000572">
    <property type="entry name" value="OxRdtase_Mopterin-bd_dom"/>
</dbReference>
<dbReference type="EMBL" id="JANLFC010000032">
    <property type="protein sequence ID" value="MCR4449029.1"/>
    <property type="molecule type" value="Genomic_DNA"/>
</dbReference>
<evidence type="ECO:0000313" key="11">
    <source>
        <dbReference type="Proteomes" id="UP000241986"/>
    </source>
</evidence>
<evidence type="ECO:0000313" key="14">
    <source>
        <dbReference type="Proteomes" id="UP000323129"/>
    </source>
</evidence>
<dbReference type="EMBL" id="CP014774">
    <property type="protein sequence ID" value="ANB51300.1"/>
    <property type="molecule type" value="Genomic_DNA"/>
</dbReference>
<reference evidence="6 12" key="4">
    <citation type="submission" date="2018-09" db="EMBL/GenBank/DDBJ databases">
        <title>Genome sequencing of Aeromonas veronii MS-17-88.</title>
        <authorList>
            <person name="Tekedar H.C."/>
            <person name="Arick M.A."/>
            <person name="Hsu C.-Y."/>
            <person name="Thrash A."/>
            <person name="Karsi A."/>
            <person name="Lawrence M.L."/>
            <person name="Abdelhamed H."/>
        </authorList>
    </citation>
    <scope>NUCLEOTIDE SEQUENCE [LARGE SCALE GENOMIC DNA]</scope>
    <source>
        <strain evidence="6 12">MS 17-88</strain>
    </source>
</reference>
<evidence type="ECO:0000313" key="4">
    <source>
        <dbReference type="EMBL" id="MCR4449029.1"/>
    </source>
</evidence>
<dbReference type="SUPFAM" id="SSF56524">
    <property type="entry name" value="Oxidoreductase molybdopterin-binding domain"/>
    <property type="match status" value="1"/>
</dbReference>
<evidence type="ECO:0000313" key="3">
    <source>
        <dbReference type="EMBL" id="ANB51300.1"/>
    </source>
</evidence>
<dbReference type="EMBL" id="RAWX01000001">
    <property type="protein sequence ID" value="RKJ91494.1"/>
    <property type="molecule type" value="Genomic_DNA"/>
</dbReference>
<dbReference type="AlphaFoldDB" id="A0A0T6RKG3"/>
<feature type="chain" id="PRO_5015044658" evidence="1">
    <location>
        <begin position="21"/>
        <end position="163"/>
    </location>
</feature>
<dbReference type="Pfam" id="PF00174">
    <property type="entry name" value="Oxidored_molyb"/>
    <property type="match status" value="1"/>
</dbReference>
<dbReference type="Proteomes" id="UP000076809">
    <property type="component" value="Chromosome"/>
</dbReference>
<dbReference type="EMBL" id="PZKL01000017">
    <property type="protein sequence ID" value="PTH81481.1"/>
    <property type="molecule type" value="Genomic_DNA"/>
</dbReference>
<dbReference type="EMBL" id="NQMC01000007">
    <property type="protein sequence ID" value="TYD47444.1"/>
    <property type="molecule type" value="Genomic_DNA"/>
</dbReference>
<name>A0A0T6RKG3_AERVE</name>
<protein>
    <submittedName>
        <fullName evidence="9">Molybdopterin-binding protein</fullName>
    </submittedName>
    <submittedName>
        <fullName evidence="4">Molybdopterin-dependent oxidoreductase</fullName>
    </submittedName>
</protein>
<reference evidence="3 10" key="1">
    <citation type="journal article" date="2016" name="J. Clin. Microbiol.">
        <title>Detection and Whole-Genome Sequencing of Carbapenemase-Producing Aeromonas hydrophila Isolates from Routine Perirectal Surveillance Culture.</title>
        <authorList>
            <person name="Hughes H.Y."/>
            <person name="Conlan S.P."/>
            <person name="Lau A.F."/>
            <person name="Dekker J.P."/>
            <person name="Michelin A.V."/>
            <person name="Youn J.H."/>
            <person name="Henderson D.K."/>
            <person name="Frank K.M."/>
            <person name="Segre J.A."/>
            <person name="Palmore T.N."/>
        </authorList>
    </citation>
    <scope>NUCLEOTIDE SEQUENCE [LARGE SCALE GENOMIC DNA]</scope>
    <source>
        <strain evidence="3 10">AVNIH1</strain>
    </source>
</reference>
<reference evidence="5 11" key="3">
    <citation type="submission" date="2018-03" db="EMBL/GenBank/DDBJ databases">
        <title>Aeromonas veronii whole genome sequencing and analysis.</title>
        <authorList>
            <person name="Xie H."/>
            <person name="Liu T."/>
            <person name="Wang K."/>
        </authorList>
    </citation>
    <scope>NUCLEOTIDE SEQUENCE [LARGE SCALE GENOMIC DNA]</scope>
    <source>
        <strain evidence="5 11">XH.VA.1</strain>
    </source>
</reference>
<reference evidence="4" key="7">
    <citation type="submission" date="2022-08" db="EMBL/GenBank/DDBJ databases">
        <title>A global survey of hypervirulent Aeromonas hydrophila identified this emerging pathogen in farmed fish in the lower Mekong River basin.</title>
        <authorList>
            <person name="Xu T."/>
            <person name="Rasmussen-Ivey C.R."/>
            <person name="Moen F.S."/>
            <person name="Fernandez Bravo A."/>
            <person name="Lamy B."/>
            <person name="Beaz-Hidalgo R."/>
            <person name="Khan C.D."/>
            <person name="Castro Escarpulli G."/>
            <person name="Yasin I.S.M."/>
            <person name="Figueras M.J."/>
            <person name="Azzam Sayuti M."/>
            <person name="Karim M.M."/>
            <person name="Alam K.M."/>
            <person name="Le T.T.T."/>
            <person name="Thao N.H.P."/>
            <person name="Addo S."/>
            <person name="Duodu S."/>
            <person name="Ali S."/>
            <person name="Mey S."/>
            <person name="Somony T."/>
            <person name="Liles M.R."/>
        </authorList>
    </citation>
    <scope>NUCLEOTIDE SEQUENCE</scope>
    <source>
        <strain evidence="4">0.14</strain>
    </source>
</reference>
<proteinExistence type="predicted"/>
<dbReference type="eggNOG" id="COG3915">
    <property type="taxonomic scope" value="Bacteria"/>
</dbReference>
<accession>A0A318DHV1</accession>
<evidence type="ECO:0000313" key="9">
    <source>
        <dbReference type="EMBL" id="VXA84492.1"/>
    </source>
</evidence>
<reference evidence="8 14" key="2">
    <citation type="submission" date="2017-08" db="EMBL/GenBank/DDBJ databases">
        <title>Aeromonas veronii bv sobria strain NS22 whole genome sequencing.</title>
        <authorList>
            <person name="Katharios P."/>
            <person name="Ha V.Q."/>
            <person name="Smyrli M."/>
        </authorList>
    </citation>
    <scope>NUCLEOTIDE SEQUENCE [LARGE SCALE GENOMIC DNA]</scope>
    <source>
        <strain evidence="8 14">NS22</strain>
    </source>
</reference>
<dbReference type="InterPro" id="IPR036374">
    <property type="entry name" value="OxRdtase_Mopterin-bd_sf"/>
</dbReference>
<evidence type="ECO:0000313" key="15">
    <source>
        <dbReference type="Proteomes" id="UP000439123"/>
    </source>
</evidence>
<dbReference type="STRING" id="654.AMS64_10500"/>
<evidence type="ECO:0000256" key="1">
    <source>
        <dbReference type="SAM" id="SignalP"/>
    </source>
</evidence>
<evidence type="ECO:0000313" key="8">
    <source>
        <dbReference type="EMBL" id="TYD47444.1"/>
    </source>
</evidence>
<dbReference type="Proteomes" id="UP000309618">
    <property type="component" value="Unassembled WGS sequence"/>
</dbReference>
<accession>A0A653KZE7</accession>
<dbReference type="Proteomes" id="UP000241986">
    <property type="component" value="Unassembled WGS sequence"/>
</dbReference>
<gene>
    <name evidence="9" type="ORF">AERO8C_170146</name>
    <name evidence="8" type="ORF">CJF24_03665</name>
    <name evidence="6" type="ORF">D6R50_02435</name>
    <name evidence="5" type="ORF">DAA48_06490</name>
    <name evidence="7" type="ORF">E8Q35_21560</name>
    <name evidence="4" type="ORF">NS965_11615</name>
    <name evidence="3" type="ORF">WM43_00710</name>
</gene>
<reference evidence="9 15" key="6">
    <citation type="submission" date="2019-10" db="EMBL/GenBank/DDBJ databases">
        <authorList>
            <person name="Karimi E."/>
        </authorList>
    </citation>
    <scope>NUCLEOTIDE SEQUENCE [LARGE SCALE GENOMIC DNA]</scope>
    <source>
        <strain evidence="9">Aeromonas sp. 8C</strain>
    </source>
</reference>
<feature type="signal peptide" evidence="1">
    <location>
        <begin position="1"/>
        <end position="20"/>
    </location>
</feature>
<evidence type="ECO:0000259" key="2">
    <source>
        <dbReference type="Pfam" id="PF00174"/>
    </source>
</evidence>